<dbReference type="PANTHER" id="PTHR47510">
    <property type="entry name" value="REVERSE TRANSCRIPTASE DOMAIN-CONTAINING PROTEIN"/>
    <property type="match status" value="1"/>
</dbReference>
<gene>
    <name evidence="1" type="ORF">PEVE_00026377</name>
</gene>
<accession>A0ABN8SR09</accession>
<dbReference type="PANTHER" id="PTHR47510:SF3">
    <property type="entry name" value="ENDO_EXONUCLEASE_PHOSPHATASE DOMAIN-CONTAINING PROTEIN"/>
    <property type="match status" value="1"/>
</dbReference>
<dbReference type="Proteomes" id="UP001159427">
    <property type="component" value="Unassembled WGS sequence"/>
</dbReference>
<comment type="caution">
    <text evidence="1">The sequence shown here is derived from an EMBL/GenBank/DDBJ whole genome shotgun (WGS) entry which is preliminary data.</text>
</comment>
<evidence type="ECO:0000313" key="2">
    <source>
        <dbReference type="Proteomes" id="UP001159427"/>
    </source>
</evidence>
<protein>
    <recommendedName>
        <fullName evidence="3">Reverse transcriptase</fullName>
    </recommendedName>
</protein>
<feature type="non-terminal residue" evidence="1">
    <location>
        <position position="1"/>
    </location>
</feature>
<reference evidence="1 2" key="1">
    <citation type="submission" date="2022-05" db="EMBL/GenBank/DDBJ databases">
        <authorList>
            <consortium name="Genoscope - CEA"/>
            <person name="William W."/>
        </authorList>
    </citation>
    <scope>NUCLEOTIDE SEQUENCE [LARGE SCALE GENOMIC DNA]</scope>
</reference>
<organism evidence="1 2">
    <name type="scientific">Porites evermanni</name>
    <dbReference type="NCBI Taxonomy" id="104178"/>
    <lineage>
        <taxon>Eukaryota</taxon>
        <taxon>Metazoa</taxon>
        <taxon>Cnidaria</taxon>
        <taxon>Anthozoa</taxon>
        <taxon>Hexacorallia</taxon>
        <taxon>Scleractinia</taxon>
        <taxon>Fungiina</taxon>
        <taxon>Poritidae</taxon>
        <taxon>Porites</taxon>
    </lineage>
</organism>
<keyword evidence="2" id="KW-1185">Reference proteome</keyword>
<dbReference type="EMBL" id="CALNXI010003575">
    <property type="protein sequence ID" value="CAH3193726.1"/>
    <property type="molecule type" value="Genomic_DNA"/>
</dbReference>
<proteinExistence type="predicted"/>
<sequence>GFFSLNSCLDKFAHFNSVIREAIDRFFPLTRTRTHQGDRPWVTPKIRAWIRKRQIFLARYRKDSQSFKQWRNKVQRAIKSCKEAYYNFKVKNLKETLVEKW</sequence>
<evidence type="ECO:0000313" key="1">
    <source>
        <dbReference type="EMBL" id="CAH3193726.1"/>
    </source>
</evidence>
<evidence type="ECO:0008006" key="3">
    <source>
        <dbReference type="Google" id="ProtNLM"/>
    </source>
</evidence>
<name>A0ABN8SR09_9CNID</name>